<evidence type="ECO:0000313" key="1">
    <source>
        <dbReference type="EMBL" id="BBD72006.1"/>
    </source>
</evidence>
<accession>A0A348B1F4</accession>
<dbReference type="InterPro" id="IPR013783">
    <property type="entry name" value="Ig-like_fold"/>
</dbReference>
<name>A0A348B1F4_9CREN</name>
<dbReference type="Proteomes" id="UP000276741">
    <property type="component" value="Chromosome"/>
</dbReference>
<dbReference type="Proteomes" id="UP000616143">
    <property type="component" value="Unassembled WGS sequence"/>
</dbReference>
<dbReference type="Gene3D" id="2.60.40.10">
    <property type="entry name" value="Immunoglobulins"/>
    <property type="match status" value="1"/>
</dbReference>
<reference evidence="3" key="2">
    <citation type="submission" date="2018-04" db="EMBL/GenBank/DDBJ databases">
        <title>Complete genome sequence of Sulfodiicoccus acidiphilus strain HS-1.</title>
        <authorList>
            <person name="Sakai H.D."/>
            <person name="Kurosawa N."/>
        </authorList>
    </citation>
    <scope>NUCLEOTIDE SEQUENCE [LARGE SCALE GENOMIC DNA]</scope>
    <source>
        <strain evidence="3">HS-1</strain>
    </source>
</reference>
<dbReference type="NCBIfam" id="NF040787">
    <property type="entry name" value="S-lay_SlaA_Mtsph"/>
    <property type="match status" value="1"/>
</dbReference>
<gene>
    <name evidence="2" type="ORF">GCM10007116_07320</name>
    <name evidence="1" type="ORF">HS1genome_0395</name>
</gene>
<reference evidence="1" key="3">
    <citation type="journal article" date="2019" name="BMC Res. Notes">
        <title>Complete genome sequence of the Sulfodiicoccus acidiphilus strain HS-1T, the first crenarchaeon that lacks polB3, isolated from an acidic hot spring in Ohwaku-dani, Hakone, Japan.</title>
        <authorList>
            <person name="Sakai H.D."/>
            <person name="Kurosawa N."/>
        </authorList>
    </citation>
    <scope>NUCLEOTIDE SEQUENCE</scope>
    <source>
        <strain evidence="1">HS-1</strain>
    </source>
</reference>
<evidence type="ECO:0000313" key="3">
    <source>
        <dbReference type="Proteomes" id="UP000276741"/>
    </source>
</evidence>
<reference evidence="2" key="1">
    <citation type="journal article" date="2014" name="Int. J. Syst. Evol. Microbiol.">
        <title>Complete genome sequence of Corynebacterium casei LMG S-19264T (=DSM 44701T), isolated from a smear-ripened cheese.</title>
        <authorList>
            <consortium name="US DOE Joint Genome Institute (JGI-PGF)"/>
            <person name="Walter F."/>
            <person name="Albersmeier A."/>
            <person name="Kalinowski J."/>
            <person name="Ruckert C."/>
        </authorList>
    </citation>
    <scope>NUCLEOTIDE SEQUENCE</scope>
    <source>
        <strain evidence="2">JCM 31740</strain>
    </source>
</reference>
<keyword evidence="3" id="KW-1185">Reference proteome</keyword>
<dbReference type="RefSeq" id="WP_126449301.1">
    <property type="nucleotide sequence ID" value="NZ_AP018553.1"/>
</dbReference>
<dbReference type="InterPro" id="IPR053683">
    <property type="entry name" value="SlaA-like"/>
</dbReference>
<organism evidence="1 3">
    <name type="scientific">Sulfodiicoccus acidiphilus</name>
    <dbReference type="NCBI Taxonomy" id="1670455"/>
    <lineage>
        <taxon>Archaea</taxon>
        <taxon>Thermoproteota</taxon>
        <taxon>Thermoprotei</taxon>
        <taxon>Sulfolobales</taxon>
        <taxon>Sulfolobaceae</taxon>
        <taxon>Sulfodiicoccus</taxon>
    </lineage>
</organism>
<dbReference type="GeneID" id="38665898"/>
<dbReference type="KEGG" id="sacd:HS1genome_0395"/>
<sequence length="1376" mass="143910">MSYEKPLGLALLALFLASLVVVLPIASQTSSAANGASIAANVQYLSPGQVVLIAITDPGLVSTFKVVSNGVVNDTGLGNATEYILNNTVIRTSSGSETLYQVGARENNVIFVKGTNTFWIFITNTSASETLNGLTFSVSPSTSGTTVTVNGKSYVNPYLVSPTSSVSNLWYMLPTTIGPVLYTHGPGTTPTQVAAGSTVPVLNVNSFVDASGSFNLLYSPIEGGTAQITLNAFPSESVNLVSSESSVPLNSTWLATFYDPGAQVDPLQGITYVNSSYTFNPKLYALDVNVTYSGVILGGDIPVNISSDSPLPSTFNSLFGVTPALNAQVYNGTFMVYLDSAPTNSKYALLPSSFPTSISNYEYRLASALTGTQYSTLISGHLFSQATPINITVSDALAMDSSARVVGAIMPTTIKEIPVSLVKAGNITLDAFDNISNFSESISLPVTVSVVYISNGSPVLTSSGTPLSPFTATLSETSAGSGVFQEPLNVTLGTSASVTETSSNTVLVTLTPSEVSKVKIQASANVDFGDFFYFGYSSTSYSEPITVAATSLVPVLPTTLTVSNSTTLYAVNYSEPNLPHNVNGFTELTVNNQQLLYNGEPVANFVVTVTIPGTAPKTLYLNDLGYSFLLSSNDVFTVRVSESQLLSALGVNYLPSGTTIQFGVYDMITPVPANVTYSLTVVPVKTLVMVPTSSAFSASGTAYLPGVSGSSDQHTIYVMVQDTAYAATNPASILSPTANIYLKLANGQYYTFPSGNNYMAISLTETAPDSGNFTGTITYYYENGEIVLDGNDIPANQMIGATLTVAYTSPASHSSSNATVSFSTASMAITTSVASANPGAPLNVTVWAPGLVASHTQNVSPSNVLFANFTAWNGMGSTGVVTVNGYPLSLKEMSTGSPYFTALVYLGNTTASATDHGNALTTNLNDYTVAPGTTVYFYSINYFSTLSTASSGVTPSYHSADVSVNVVKPSVSIVNPSPASPFATLNISVSYSLFPLFKEPSVGSTGAVSNVQPLLDLLAYVQAANSGQLLKFPATFSYYYVNSTTFYVTIPMTLWSGSPGVYAPNALNVNATDSVTVTSYVYSFTQTVVGNQGIVSSVASLTLQTSSPLAINAMVPPVIEEFYSTTNITESSVHVAPFPNTSGGILVNVTVWAPDAVNNPFVGNNGKSFEVTVTNPATGVSTQLPVTEIGSSAYYSGTLRVVLQSDYSSYAGQTGVVSVAPGQVNKISVKVDVTTGTAYVNNVQTQFVMSGSSYFYVGTVVAKPTIVAGQVINESTGQPVTELLTGHTYLINFQVKNTGNVNATIYAIIEIEVNGTTVITPAVISTTLAPGQTATVGTVWTPVAPGTYNATVILYQNPQLSIPYVPGTETLTLTVS</sequence>
<evidence type="ECO:0000313" key="2">
    <source>
        <dbReference type="EMBL" id="GGT92053.1"/>
    </source>
</evidence>
<dbReference type="OrthoDB" id="34604at2157"/>
<dbReference type="EMBL" id="BMQS01000005">
    <property type="protein sequence ID" value="GGT92053.1"/>
    <property type="molecule type" value="Genomic_DNA"/>
</dbReference>
<reference evidence="2" key="4">
    <citation type="submission" date="2020-09" db="EMBL/GenBank/DDBJ databases">
        <authorList>
            <person name="Sun Q."/>
            <person name="Ohkuma M."/>
        </authorList>
    </citation>
    <scope>NUCLEOTIDE SEQUENCE</scope>
    <source>
        <strain evidence="2">JCM 31740</strain>
    </source>
</reference>
<proteinExistence type="predicted"/>
<protein>
    <submittedName>
        <fullName evidence="1">Uncharacterized protein</fullName>
    </submittedName>
</protein>
<dbReference type="EMBL" id="AP018553">
    <property type="protein sequence ID" value="BBD72006.1"/>
    <property type="molecule type" value="Genomic_DNA"/>
</dbReference>